<evidence type="ECO:0000256" key="3">
    <source>
        <dbReference type="ARBA" id="ARBA00022692"/>
    </source>
</evidence>
<comment type="subcellular location">
    <subcellularLocation>
        <location evidence="1">Vacuole membrane</location>
        <topology evidence="1">Multi-pass membrane protein</topology>
    </subcellularLocation>
</comment>
<feature type="transmembrane region" description="Helical" evidence="7">
    <location>
        <begin position="406"/>
        <end position="427"/>
    </location>
</feature>
<keyword evidence="10" id="KW-1185">Reference proteome</keyword>
<evidence type="ECO:0000256" key="4">
    <source>
        <dbReference type="ARBA" id="ARBA00022989"/>
    </source>
</evidence>
<dbReference type="GO" id="GO:0005774">
    <property type="term" value="C:vacuolar membrane"/>
    <property type="evidence" value="ECO:0007669"/>
    <property type="project" value="UniProtKB-SubCell"/>
</dbReference>
<dbReference type="HOGENOM" id="CLU_048481_0_0_1"/>
<feature type="region of interest" description="Disordered" evidence="6">
    <location>
        <begin position="302"/>
        <end position="341"/>
    </location>
</feature>
<dbReference type="PANTHER" id="PTHR46140:SF1">
    <property type="entry name" value="VACUOLAR TRANSPORTER CHAPERONE COMPLEX SUBUNIT 4-RELATED"/>
    <property type="match status" value="1"/>
</dbReference>
<dbReference type="STRING" id="857340.A0A086SX66"/>
<feature type="domain" description="SPX" evidence="8">
    <location>
        <begin position="1"/>
        <end position="163"/>
    </location>
</feature>
<reference evidence="10" key="1">
    <citation type="journal article" date="2014" name="Genome Announc.">
        <title>Genome sequence and annotation of Acremonium chrysogenum, producer of the beta-lactam antibiotic cephalosporin C.</title>
        <authorList>
            <person name="Terfehr D."/>
            <person name="Dahlmann T.A."/>
            <person name="Specht T."/>
            <person name="Zadra I."/>
            <person name="Kuernsteiner H."/>
            <person name="Kueck U."/>
        </authorList>
    </citation>
    <scope>NUCLEOTIDE SEQUENCE [LARGE SCALE GENOMIC DNA]</scope>
    <source>
        <strain evidence="10">ATCC 11550 / CBS 779.69 / DSM 880 / IAM 14645 / JCM 23072 / IMI 49137</strain>
    </source>
</reference>
<keyword evidence="4 7" id="KW-1133">Transmembrane helix</keyword>
<keyword evidence="2" id="KW-0926">Vacuole</keyword>
<dbReference type="OrthoDB" id="5588846at2759"/>
<dbReference type="Proteomes" id="UP000029964">
    <property type="component" value="Unassembled WGS sequence"/>
</dbReference>
<comment type="caution">
    <text evidence="9">The sequence shown here is derived from an EMBL/GenBank/DDBJ whole genome shotgun (WGS) entry which is preliminary data.</text>
</comment>
<evidence type="ECO:0000256" key="5">
    <source>
        <dbReference type="ARBA" id="ARBA00023136"/>
    </source>
</evidence>
<feature type="transmembrane region" description="Helical" evidence="7">
    <location>
        <begin position="370"/>
        <end position="394"/>
    </location>
</feature>
<organism evidence="9 10">
    <name type="scientific">Hapsidospora chrysogenum (strain ATCC 11550 / CBS 779.69 / DSM 880 / IAM 14645 / JCM 23072 / IMI 49137)</name>
    <name type="common">Acremonium chrysogenum</name>
    <dbReference type="NCBI Taxonomy" id="857340"/>
    <lineage>
        <taxon>Eukaryota</taxon>
        <taxon>Fungi</taxon>
        <taxon>Dikarya</taxon>
        <taxon>Ascomycota</taxon>
        <taxon>Pezizomycotina</taxon>
        <taxon>Sordariomycetes</taxon>
        <taxon>Hypocreomycetidae</taxon>
        <taxon>Hypocreales</taxon>
        <taxon>Bionectriaceae</taxon>
        <taxon>Hapsidospora</taxon>
    </lineage>
</organism>
<gene>
    <name evidence="9" type="ORF">ACRE_075960</name>
</gene>
<keyword evidence="3 7" id="KW-0812">Transmembrane</keyword>
<protein>
    <recommendedName>
        <fullName evidence="8">SPX domain-containing protein</fullName>
    </recommendedName>
</protein>
<feature type="compositionally biased region" description="Acidic residues" evidence="6">
    <location>
        <begin position="253"/>
        <end position="269"/>
    </location>
</feature>
<evidence type="ECO:0000256" key="6">
    <source>
        <dbReference type="SAM" id="MobiDB-lite"/>
    </source>
</evidence>
<dbReference type="InterPro" id="IPR051572">
    <property type="entry name" value="VTC_Complex_Subunit"/>
</dbReference>
<dbReference type="AlphaFoldDB" id="A0A086SX66"/>
<evidence type="ECO:0000313" key="9">
    <source>
        <dbReference type="EMBL" id="KFH41698.1"/>
    </source>
</evidence>
<dbReference type="InterPro" id="IPR004331">
    <property type="entry name" value="SPX_dom"/>
</dbReference>
<proteinExistence type="predicted"/>
<evidence type="ECO:0000259" key="8">
    <source>
        <dbReference type="PROSITE" id="PS51382"/>
    </source>
</evidence>
<feature type="compositionally biased region" description="Low complexity" evidence="6">
    <location>
        <begin position="203"/>
        <end position="219"/>
    </location>
</feature>
<dbReference type="CDD" id="cd14474">
    <property type="entry name" value="SPX_YDR089W"/>
    <property type="match status" value="1"/>
</dbReference>
<feature type="transmembrane region" description="Helical" evidence="7">
    <location>
        <begin position="439"/>
        <end position="460"/>
    </location>
</feature>
<evidence type="ECO:0000256" key="7">
    <source>
        <dbReference type="SAM" id="Phobius"/>
    </source>
</evidence>
<name>A0A086SX66_HAPC1</name>
<evidence type="ECO:0000256" key="1">
    <source>
        <dbReference type="ARBA" id="ARBA00004128"/>
    </source>
</evidence>
<feature type="compositionally biased region" description="Basic and acidic residues" evidence="6">
    <location>
        <begin position="302"/>
        <end position="312"/>
    </location>
</feature>
<sequence length="464" mass="52226">MKYGEQLEHESVPQWSLHNLDYNSLKREIKAHTTRDQAAAIAIPGREDAALAKFEDGLYMELCRQHHRVHLFVTSKADETSRRLDALARSIERWTGRCPDELATSEIVKRQRRVAKYERELYRLDDDIHALSRFTKAQVVAFRKIIKKYKKWTGSTTLGDRFNEDVLRKPQSFTRLDFNHLQRRRDEIQTTLREATPQLSEVSSPSSDDTRPTSRPSSSAYRPVFESLPPPATSSDDHPQLPPRSSPVKYWNEYDDGSEGETGGPEDDYAIYIDPDGGSIFPGLGYVQAVLSLPFERAKQWFRPHGDPERDPLLPSSRPPTQGGYMSTSADSTDEDGYASSEEYPARGYTAHYAFPSLADQKVIRYRENVLFWATIGCYAASFALFAISGVLISTGRRKHRVEVDAAVTVGAALSLLCACSGLGMSLYRRDPLSVSYRIMVWSTFIAACLLNGMLLVLVAGNTP</sequence>
<accession>A0A086SX66</accession>
<feature type="compositionally biased region" description="Polar residues" evidence="6">
    <location>
        <begin position="191"/>
        <end position="202"/>
    </location>
</feature>
<evidence type="ECO:0000256" key="2">
    <source>
        <dbReference type="ARBA" id="ARBA00022554"/>
    </source>
</evidence>
<dbReference type="GO" id="GO:0006799">
    <property type="term" value="P:polyphosphate biosynthetic process"/>
    <property type="evidence" value="ECO:0007669"/>
    <property type="project" value="UniProtKB-ARBA"/>
</dbReference>
<keyword evidence="5 7" id="KW-0472">Membrane</keyword>
<evidence type="ECO:0000313" key="10">
    <source>
        <dbReference type="Proteomes" id="UP000029964"/>
    </source>
</evidence>
<dbReference type="EMBL" id="JPKY01000118">
    <property type="protein sequence ID" value="KFH41698.1"/>
    <property type="molecule type" value="Genomic_DNA"/>
</dbReference>
<feature type="region of interest" description="Disordered" evidence="6">
    <location>
        <begin position="191"/>
        <end position="271"/>
    </location>
</feature>
<dbReference type="PANTHER" id="PTHR46140">
    <property type="entry name" value="VACUOLAR TRANSPORTER CHAPERONE 1-RELATED"/>
    <property type="match status" value="1"/>
</dbReference>
<dbReference type="PROSITE" id="PS51382">
    <property type="entry name" value="SPX"/>
    <property type="match status" value="1"/>
</dbReference>